<keyword evidence="3" id="KW-0732">Signal</keyword>
<gene>
    <name evidence="4" type="ORF">Pr1d_11100</name>
</gene>
<feature type="transmembrane region" description="Helical" evidence="2">
    <location>
        <begin position="507"/>
        <end position="527"/>
    </location>
</feature>
<accession>A0A5B9Q7Y5</accession>
<name>A0A5B9Q7Y5_9BACT</name>
<feature type="compositionally biased region" description="Acidic residues" evidence="1">
    <location>
        <begin position="436"/>
        <end position="458"/>
    </location>
</feature>
<feature type="signal peptide" evidence="3">
    <location>
        <begin position="1"/>
        <end position="25"/>
    </location>
</feature>
<dbReference type="EMBL" id="CP042913">
    <property type="protein sequence ID" value="QEG33840.1"/>
    <property type="molecule type" value="Genomic_DNA"/>
</dbReference>
<evidence type="ECO:0000313" key="4">
    <source>
        <dbReference type="EMBL" id="QEG33840.1"/>
    </source>
</evidence>
<evidence type="ECO:0000256" key="1">
    <source>
        <dbReference type="SAM" id="MobiDB-lite"/>
    </source>
</evidence>
<keyword evidence="2" id="KW-0812">Transmembrane</keyword>
<sequence length="534" mass="58423" precursor="true">MKQYHAINFLFAVAALCWITGTANACPFCDVVSQTLSEELAAADATIIASLVKAAPTTDLDDPSAESAGDPYTGAIFRVEKVLKGENRVKVGDEIEVVYFGGDPADKQFLINSLGGDKLDWTTPLPLSPRAVEYVQKLSSLPKSGKDRLKFFMGHLEDPDPLLAQDGYDEFARAPYQDLIDLKDDLDREQLAIWIKDPQVGPTHRRLYLTMLGVCGTEEDVAMLESLLKYNYESMRPGIAALIATMGISGSSLGVPLVNELAHADVRAKQQCLDALIAAYLKLKGPDGLELVEERFLDNPQAEYTQLYSAIMALRFHGEESNEIPRERLVQSLRLLLDNSEIADQVIPDLTRWEDWEIMDRLVDMFKQSDEDGWIRQPVLAYLLTAAEQSGDVGSKATKAVEELESLDPTGVKRARSYISFGLMARGGSSTTESEQGSEDNDEQDGDEVAEAEQAESVELEKKEMELDQSLDPQTGMPIDELAETGDDMAKGPLSADAEPSAPSRTMIIAVPLAIGALLIGLFAIMLRGGHSTS</sequence>
<dbReference type="Proteomes" id="UP000323917">
    <property type="component" value="Chromosome"/>
</dbReference>
<keyword evidence="2" id="KW-0472">Membrane</keyword>
<protein>
    <submittedName>
        <fullName evidence="4">Uncharacterized protein</fullName>
    </submittedName>
</protein>
<evidence type="ECO:0000256" key="2">
    <source>
        <dbReference type="SAM" id="Phobius"/>
    </source>
</evidence>
<keyword evidence="5" id="KW-1185">Reference proteome</keyword>
<dbReference type="RefSeq" id="WP_148072561.1">
    <property type="nucleotide sequence ID" value="NZ_CP042913.1"/>
</dbReference>
<dbReference type="OrthoDB" id="260790at2"/>
<dbReference type="AlphaFoldDB" id="A0A5B9Q7Y5"/>
<evidence type="ECO:0000313" key="5">
    <source>
        <dbReference type="Proteomes" id="UP000323917"/>
    </source>
</evidence>
<feature type="region of interest" description="Disordered" evidence="1">
    <location>
        <begin position="426"/>
        <end position="501"/>
    </location>
</feature>
<proteinExistence type="predicted"/>
<organism evidence="4 5">
    <name type="scientific">Bythopirellula goksoeyrii</name>
    <dbReference type="NCBI Taxonomy" id="1400387"/>
    <lineage>
        <taxon>Bacteria</taxon>
        <taxon>Pseudomonadati</taxon>
        <taxon>Planctomycetota</taxon>
        <taxon>Planctomycetia</taxon>
        <taxon>Pirellulales</taxon>
        <taxon>Lacipirellulaceae</taxon>
        <taxon>Bythopirellula</taxon>
    </lineage>
</organism>
<reference evidence="4 5" key="1">
    <citation type="submission" date="2019-08" db="EMBL/GenBank/DDBJ databases">
        <title>Deep-cultivation of Planctomycetes and their phenomic and genomic characterization uncovers novel biology.</title>
        <authorList>
            <person name="Wiegand S."/>
            <person name="Jogler M."/>
            <person name="Boedeker C."/>
            <person name="Pinto D."/>
            <person name="Vollmers J."/>
            <person name="Rivas-Marin E."/>
            <person name="Kohn T."/>
            <person name="Peeters S.H."/>
            <person name="Heuer A."/>
            <person name="Rast P."/>
            <person name="Oberbeckmann S."/>
            <person name="Bunk B."/>
            <person name="Jeske O."/>
            <person name="Meyerdierks A."/>
            <person name="Storesund J.E."/>
            <person name="Kallscheuer N."/>
            <person name="Luecker S."/>
            <person name="Lage O.M."/>
            <person name="Pohl T."/>
            <person name="Merkel B.J."/>
            <person name="Hornburger P."/>
            <person name="Mueller R.-W."/>
            <person name="Bruemmer F."/>
            <person name="Labrenz M."/>
            <person name="Spormann A.M."/>
            <person name="Op den Camp H."/>
            <person name="Overmann J."/>
            <person name="Amann R."/>
            <person name="Jetten M.S.M."/>
            <person name="Mascher T."/>
            <person name="Medema M.H."/>
            <person name="Devos D.P."/>
            <person name="Kaster A.-K."/>
            <person name="Ovreas L."/>
            <person name="Rohde M."/>
            <person name="Galperin M.Y."/>
            <person name="Jogler C."/>
        </authorList>
    </citation>
    <scope>NUCLEOTIDE SEQUENCE [LARGE SCALE GENOMIC DNA]</scope>
    <source>
        <strain evidence="4 5">Pr1d</strain>
    </source>
</reference>
<keyword evidence="2" id="KW-1133">Transmembrane helix</keyword>
<dbReference type="KEGG" id="bgok:Pr1d_11100"/>
<feature type="chain" id="PRO_5022761283" evidence="3">
    <location>
        <begin position="26"/>
        <end position="534"/>
    </location>
</feature>
<evidence type="ECO:0000256" key="3">
    <source>
        <dbReference type="SAM" id="SignalP"/>
    </source>
</evidence>